<feature type="compositionally biased region" description="Basic and acidic residues" evidence="1">
    <location>
        <begin position="96"/>
        <end position="115"/>
    </location>
</feature>
<feature type="region of interest" description="Disordered" evidence="1">
    <location>
        <begin position="410"/>
        <end position="449"/>
    </location>
</feature>
<feature type="region of interest" description="Disordered" evidence="1">
    <location>
        <begin position="721"/>
        <end position="789"/>
    </location>
</feature>
<sequence>MKATLIIQRYMREYFRKKKSKKQALTKSKDSTPDNNISMTTAAFVIQRAFRRMVRARRGKRHINADLDQCDEMNDNASEAASYTSASTALLSTESAGEHDFGSTNEEGVHQQTIKEDEEVENDDTNRKMIFGTDSIKTNTKSASHSGEAKNNNDNFNETEDEQIDKHFGTKTCNELEKPTTDNDISKNLQLGKIGHDENIKIILIEESTNPSNIDILEPEQHKANTIQFRNEILTLETTSDLGNQNSRARAVSSSVSNNENVATTHSDLIDDENRNETQLAEHSEKHLLKTDEFKKSSIIKRESLNDDNRIFESAQTIEMDGLEDHNVITSNNVTKESIPESSSKIQSLKSLTESEKISSPSGSDIELVSKITTELKASSESLKTRLLSTDILDLEQNVDQKPLDSIITTLEERSADSSSKATKPASLESNYDKSANQNHPISPTLKSVESDNDNLINQITDDIINNNPITNQVNDTVDENINKLTTVAEIPVDPQILTVNDEINSDAITNSQTNNGSDKINSDAITENTLNENEKTEESKVDPGNIMVEESLTKSSFQESLESKEYESIKTLEPSNSFSSINKQNSEIPTDAITESTVTEIEQTEEIKSNPSNILEEESLTKSSIQERLESQENEKKKSASTNSVGSIDKQYSEIETDAIPKNTSNENEQTKKIKVDKPNSEISTDAKTLGDLHDLSPIATDIVDQEQGLDQNKITNISNAAPDHCQNASTDTKNTQSLESANDNIGDQNPQQKGDNENSITRTASDSDTKNMDDGDDPISPNKSTSEIQYSIEVNSLQTVLKNLHSQAKNTNNDALSENTTSDIADTLSNSESNEKLFDDLGTSIIIHSVLPTEDDYELTIVPPSKIALLETLDGNITESSDLNIIESQSITESTTSADDLTVIEFQKPSEVDISDNKPPKKTVDEIVETSSSVNMSEEQNSIQNDHLLPPSTEKDAQITVPDNIVTDKIDEKVDNFVENDQIPDTEINPPSSNEDSNEPGETNINIIPKVVQKESFDEIDSKTENEKEDSIPLQEPEDTQQKLTGMDTGMLRYKDVSMDKNSLTQSEAEAVVNISSKDENTAQNALNNLLEPEGIQVEQNIAPSDMEIEANKTESLKSEIDSINHNENAEKKNENIKSLDNTSENGPMKVIPNESSDGSKNEDLISDVNSGLANDEVFDSVEDVGAMKSSYIERASTEGATMRELLNEFIRQEIQFSYHTDNREHNKGIEEVHEIQCVKRTVSLSNLDEDKSDNDGPENIKEDKLQHLNESESELDTLDSAALKLSKADQIIEKMSRRRSSEIREKQEKEDCNIKDSVFDEPLVQPMSDLQGQNSLDIEDGDIVYKRLQRDETRESSAQSESVIFGNADEDRAMSNDPEIARSQLSRHYTIAGDDPKTIFKSVIITDSVKYIDDENENAIDGSKGSSSFCLDDETSENIRKKMMAYSLSEADSDYCDPNKIMKDDFHIDTAMADAMDTSTETESTIVSAAAKIQAGARGFLTRRRLRRASAGTKSSTQETKASFGNDAISESLERFIEEEAAKKIQTAYRLHTKKPKHQALGHRNGSSLESTLAAKRQMLQRGDALQNDSNSSPENENTDGISEGQLKKPIETISSPNKGTRSIKRADMRLNWPVLRQNSMPVQIECEVLRVIPKHRRRRIRSAQDKNKKN</sequence>
<accession>B4KC96</accession>
<feature type="compositionally biased region" description="Basic and acidic residues" evidence="1">
    <location>
        <begin position="670"/>
        <end position="681"/>
    </location>
</feature>
<name>B4KC96_DROMO</name>
<feature type="region of interest" description="Disordered" evidence="1">
    <location>
        <begin position="569"/>
        <end position="687"/>
    </location>
</feature>
<feature type="compositionally biased region" description="Basic and acidic residues" evidence="1">
    <location>
        <begin position="1022"/>
        <end position="1033"/>
    </location>
</feature>
<feature type="compositionally biased region" description="Polar residues" evidence="1">
    <location>
        <begin position="728"/>
        <end position="766"/>
    </location>
</feature>
<dbReference type="HOGENOM" id="CLU_442970_0_0_1"/>
<feature type="compositionally biased region" description="Polar residues" evidence="1">
    <location>
        <begin position="1590"/>
        <end position="1604"/>
    </location>
</feature>
<dbReference type="Pfam" id="PF00612">
    <property type="entry name" value="IQ"/>
    <property type="match status" value="1"/>
</dbReference>
<feature type="region of interest" description="Disordered" evidence="1">
    <location>
        <begin position="1022"/>
        <end position="1042"/>
    </location>
</feature>
<feature type="compositionally biased region" description="Polar residues" evidence="1">
    <location>
        <begin position="135"/>
        <end position="145"/>
    </location>
</feature>
<feature type="compositionally biased region" description="Basic and acidic residues" evidence="1">
    <location>
        <begin position="1127"/>
        <end position="1140"/>
    </location>
</feature>
<protein>
    <submittedName>
        <fullName evidence="2">Uncharacterized protein</fullName>
    </submittedName>
</protein>
<feature type="region of interest" description="Disordered" evidence="1">
    <location>
        <begin position="88"/>
        <end position="158"/>
    </location>
</feature>
<evidence type="ECO:0000313" key="2">
    <source>
        <dbReference type="EMBL" id="EDW13705.2"/>
    </source>
</evidence>
<feature type="compositionally biased region" description="Polar residues" evidence="1">
    <location>
        <begin position="991"/>
        <end position="1008"/>
    </location>
</feature>
<dbReference type="InParanoid" id="B4KC96"/>
<dbReference type="PROSITE" id="PS50096">
    <property type="entry name" value="IQ"/>
    <property type="match status" value="1"/>
</dbReference>
<organism evidence="2 3">
    <name type="scientific">Drosophila mojavensis</name>
    <name type="common">Fruit fly</name>
    <dbReference type="NCBI Taxonomy" id="7230"/>
    <lineage>
        <taxon>Eukaryota</taxon>
        <taxon>Metazoa</taxon>
        <taxon>Ecdysozoa</taxon>
        <taxon>Arthropoda</taxon>
        <taxon>Hexapoda</taxon>
        <taxon>Insecta</taxon>
        <taxon>Pterygota</taxon>
        <taxon>Neoptera</taxon>
        <taxon>Endopterygota</taxon>
        <taxon>Diptera</taxon>
        <taxon>Brachycera</taxon>
        <taxon>Muscomorpha</taxon>
        <taxon>Ephydroidea</taxon>
        <taxon>Drosophilidae</taxon>
        <taxon>Drosophila</taxon>
    </lineage>
</organism>
<gene>
    <name evidence="2" type="primary">Dmoj\GI23859</name>
    <name evidence="2" type="ORF">Dmoj_GI23859</name>
</gene>
<feature type="compositionally biased region" description="Polar residues" evidence="1">
    <location>
        <begin position="334"/>
        <end position="363"/>
    </location>
</feature>
<feature type="compositionally biased region" description="Polar residues" evidence="1">
    <location>
        <begin position="574"/>
        <end position="602"/>
    </location>
</feature>
<dbReference type="OrthoDB" id="6161835at2759"/>
<dbReference type="Gene3D" id="1.20.5.190">
    <property type="match status" value="1"/>
</dbReference>
<feature type="region of interest" description="Disordered" evidence="1">
    <location>
        <begin position="334"/>
        <end position="364"/>
    </location>
</feature>
<feature type="compositionally biased region" description="Basic and acidic residues" evidence="1">
    <location>
        <begin position="626"/>
        <end position="639"/>
    </location>
</feature>
<reference evidence="2 3" key="1">
    <citation type="journal article" date="2007" name="Nature">
        <title>Evolution of genes and genomes on the Drosophila phylogeny.</title>
        <authorList>
            <consortium name="Drosophila 12 Genomes Consortium"/>
            <person name="Clark A.G."/>
            <person name="Eisen M.B."/>
            <person name="Smith D.R."/>
            <person name="Bergman C.M."/>
            <person name="Oliver B."/>
            <person name="Markow T.A."/>
            <person name="Kaufman T.C."/>
            <person name="Kellis M."/>
            <person name="Gelbart W."/>
            <person name="Iyer V.N."/>
            <person name="Pollard D.A."/>
            <person name="Sackton T.B."/>
            <person name="Larracuente A.M."/>
            <person name="Singh N.D."/>
            <person name="Abad J.P."/>
            <person name="Abt D.N."/>
            <person name="Adryan B."/>
            <person name="Aguade M."/>
            <person name="Akashi H."/>
            <person name="Anderson W.W."/>
            <person name="Aquadro C.F."/>
            <person name="Ardell D.H."/>
            <person name="Arguello R."/>
            <person name="Artieri C.G."/>
            <person name="Barbash D.A."/>
            <person name="Barker D."/>
            <person name="Barsanti P."/>
            <person name="Batterham P."/>
            <person name="Batzoglou S."/>
            <person name="Begun D."/>
            <person name="Bhutkar A."/>
            <person name="Blanco E."/>
            <person name="Bosak S.A."/>
            <person name="Bradley R.K."/>
            <person name="Brand A.D."/>
            <person name="Brent M.R."/>
            <person name="Brooks A.N."/>
            <person name="Brown R.H."/>
            <person name="Butlin R.K."/>
            <person name="Caggese C."/>
            <person name="Calvi B.R."/>
            <person name="Bernardo de Carvalho A."/>
            <person name="Caspi A."/>
            <person name="Castrezana S."/>
            <person name="Celniker S.E."/>
            <person name="Chang J.L."/>
            <person name="Chapple C."/>
            <person name="Chatterji S."/>
            <person name="Chinwalla A."/>
            <person name="Civetta A."/>
            <person name="Clifton S.W."/>
            <person name="Comeron J.M."/>
            <person name="Costello J.C."/>
            <person name="Coyne J.A."/>
            <person name="Daub J."/>
            <person name="David R.G."/>
            <person name="Delcher A.L."/>
            <person name="Delehaunty K."/>
            <person name="Do C.B."/>
            <person name="Ebling H."/>
            <person name="Edwards K."/>
            <person name="Eickbush T."/>
            <person name="Evans J.D."/>
            <person name="Filipski A."/>
            <person name="Findeiss S."/>
            <person name="Freyhult E."/>
            <person name="Fulton L."/>
            <person name="Fulton R."/>
            <person name="Garcia A.C."/>
            <person name="Gardiner A."/>
            <person name="Garfield D.A."/>
            <person name="Garvin B.E."/>
            <person name="Gibson G."/>
            <person name="Gilbert D."/>
            <person name="Gnerre S."/>
            <person name="Godfrey J."/>
            <person name="Good R."/>
            <person name="Gotea V."/>
            <person name="Gravely B."/>
            <person name="Greenberg A.J."/>
            <person name="Griffiths-Jones S."/>
            <person name="Gross S."/>
            <person name="Guigo R."/>
            <person name="Gustafson E.A."/>
            <person name="Haerty W."/>
            <person name="Hahn M.W."/>
            <person name="Halligan D.L."/>
            <person name="Halpern A.L."/>
            <person name="Halter G.M."/>
            <person name="Han M.V."/>
            <person name="Heger A."/>
            <person name="Hillier L."/>
            <person name="Hinrichs A.S."/>
            <person name="Holmes I."/>
            <person name="Hoskins R.A."/>
            <person name="Hubisz M.J."/>
            <person name="Hultmark D."/>
            <person name="Huntley M.A."/>
            <person name="Jaffe D.B."/>
            <person name="Jagadeeshan S."/>
            <person name="Jeck W.R."/>
            <person name="Johnson J."/>
            <person name="Jones C.D."/>
            <person name="Jordan W.C."/>
            <person name="Karpen G.H."/>
            <person name="Kataoka E."/>
            <person name="Keightley P.D."/>
            <person name="Kheradpour P."/>
            <person name="Kirkness E.F."/>
            <person name="Koerich L.B."/>
            <person name="Kristiansen K."/>
            <person name="Kudrna D."/>
            <person name="Kulathinal R.J."/>
            <person name="Kumar S."/>
            <person name="Kwok R."/>
            <person name="Lander E."/>
            <person name="Langley C.H."/>
            <person name="Lapoint R."/>
            <person name="Lazzaro B.P."/>
            <person name="Lee S.J."/>
            <person name="Levesque L."/>
            <person name="Li R."/>
            <person name="Lin C.F."/>
            <person name="Lin M.F."/>
            <person name="Lindblad-Toh K."/>
            <person name="Llopart A."/>
            <person name="Long M."/>
            <person name="Low L."/>
            <person name="Lozovsky E."/>
            <person name="Lu J."/>
            <person name="Luo M."/>
            <person name="Machado C.A."/>
            <person name="Makalowski W."/>
            <person name="Marzo M."/>
            <person name="Matsuda M."/>
            <person name="Matzkin L."/>
            <person name="McAllister B."/>
            <person name="McBride C.S."/>
            <person name="McKernan B."/>
            <person name="McKernan K."/>
            <person name="Mendez-Lago M."/>
            <person name="Minx P."/>
            <person name="Mollenhauer M.U."/>
            <person name="Montooth K."/>
            <person name="Mount S.M."/>
            <person name="Mu X."/>
            <person name="Myers E."/>
            <person name="Negre B."/>
            <person name="Newfeld S."/>
            <person name="Nielsen R."/>
            <person name="Noor M.A."/>
            <person name="O'Grady P."/>
            <person name="Pachter L."/>
            <person name="Papaceit M."/>
            <person name="Parisi M.J."/>
            <person name="Parisi M."/>
            <person name="Parts L."/>
            <person name="Pedersen J.S."/>
            <person name="Pesole G."/>
            <person name="Phillippy A.M."/>
            <person name="Ponting C.P."/>
            <person name="Pop M."/>
            <person name="Porcelli D."/>
            <person name="Powell J.R."/>
            <person name="Prohaska S."/>
            <person name="Pruitt K."/>
            <person name="Puig M."/>
            <person name="Quesneville H."/>
            <person name="Ram K.R."/>
            <person name="Rand D."/>
            <person name="Rasmussen M.D."/>
            <person name="Reed L.K."/>
            <person name="Reenan R."/>
            <person name="Reily A."/>
            <person name="Remington K.A."/>
            <person name="Rieger T.T."/>
            <person name="Ritchie M.G."/>
            <person name="Robin C."/>
            <person name="Rogers Y.H."/>
            <person name="Rohde C."/>
            <person name="Rozas J."/>
            <person name="Rubenfield M.J."/>
            <person name="Ruiz A."/>
            <person name="Russo S."/>
            <person name="Salzberg S.L."/>
            <person name="Sanchez-Gracia A."/>
            <person name="Saranga D.J."/>
            <person name="Sato H."/>
            <person name="Schaeffer S.W."/>
            <person name="Schatz M.C."/>
            <person name="Schlenke T."/>
            <person name="Schwartz R."/>
            <person name="Segarra C."/>
            <person name="Singh R.S."/>
            <person name="Sirot L."/>
            <person name="Sirota M."/>
            <person name="Sisneros N.B."/>
            <person name="Smith C.D."/>
            <person name="Smith T.F."/>
            <person name="Spieth J."/>
            <person name="Stage D.E."/>
            <person name="Stark A."/>
            <person name="Stephan W."/>
            <person name="Strausberg R.L."/>
            <person name="Strempel S."/>
            <person name="Sturgill D."/>
            <person name="Sutton G."/>
            <person name="Sutton G.G."/>
            <person name="Tao W."/>
            <person name="Teichmann S."/>
            <person name="Tobari Y.N."/>
            <person name="Tomimura Y."/>
            <person name="Tsolas J.M."/>
            <person name="Valente V.L."/>
            <person name="Venter E."/>
            <person name="Venter J.C."/>
            <person name="Vicario S."/>
            <person name="Vieira F.G."/>
            <person name="Vilella A.J."/>
            <person name="Villasante A."/>
            <person name="Walenz B."/>
            <person name="Wang J."/>
            <person name="Wasserman M."/>
            <person name="Watts T."/>
            <person name="Wilson D."/>
            <person name="Wilson R.K."/>
            <person name="Wing R.A."/>
            <person name="Wolfner M.F."/>
            <person name="Wong A."/>
            <person name="Wong G.K."/>
            <person name="Wu C.I."/>
            <person name="Wu G."/>
            <person name="Yamamoto D."/>
            <person name="Yang H.P."/>
            <person name="Yang S.P."/>
            <person name="Yorke J.A."/>
            <person name="Yoshida K."/>
            <person name="Zdobnov E."/>
            <person name="Zhang P."/>
            <person name="Zhang Y."/>
            <person name="Zimin A.V."/>
            <person name="Baldwin J."/>
            <person name="Abdouelleil A."/>
            <person name="Abdulkadir J."/>
            <person name="Abebe A."/>
            <person name="Abera B."/>
            <person name="Abreu J."/>
            <person name="Acer S.C."/>
            <person name="Aftuck L."/>
            <person name="Alexander A."/>
            <person name="An P."/>
            <person name="Anderson E."/>
            <person name="Anderson S."/>
            <person name="Arachi H."/>
            <person name="Azer M."/>
            <person name="Bachantsang P."/>
            <person name="Barry A."/>
            <person name="Bayul T."/>
            <person name="Berlin A."/>
            <person name="Bessette D."/>
            <person name="Bloom T."/>
            <person name="Blye J."/>
            <person name="Boguslavskiy L."/>
            <person name="Bonnet C."/>
            <person name="Boukhgalter B."/>
            <person name="Bourzgui I."/>
            <person name="Brown A."/>
            <person name="Cahill P."/>
            <person name="Channer S."/>
            <person name="Cheshatsang Y."/>
            <person name="Chuda L."/>
            <person name="Citroen M."/>
            <person name="Collymore A."/>
            <person name="Cooke P."/>
            <person name="Costello M."/>
            <person name="D'Aco K."/>
            <person name="Daza R."/>
            <person name="De Haan G."/>
            <person name="DeGray S."/>
            <person name="DeMaso C."/>
            <person name="Dhargay N."/>
            <person name="Dooley K."/>
            <person name="Dooley E."/>
            <person name="Doricent M."/>
            <person name="Dorje P."/>
            <person name="Dorjee K."/>
            <person name="Dupes A."/>
            <person name="Elong R."/>
            <person name="Falk J."/>
            <person name="Farina A."/>
            <person name="Faro S."/>
            <person name="Ferguson D."/>
            <person name="Fisher S."/>
            <person name="Foley C.D."/>
            <person name="Franke A."/>
            <person name="Friedrich D."/>
            <person name="Gadbois L."/>
            <person name="Gearin G."/>
            <person name="Gearin C.R."/>
            <person name="Giannoukos G."/>
            <person name="Goode T."/>
            <person name="Graham J."/>
            <person name="Grandbois E."/>
            <person name="Grewal S."/>
            <person name="Gyaltsen K."/>
            <person name="Hafez N."/>
            <person name="Hagos B."/>
            <person name="Hall J."/>
            <person name="Henson C."/>
            <person name="Hollinger A."/>
            <person name="Honan T."/>
            <person name="Huard M.D."/>
            <person name="Hughes L."/>
            <person name="Hurhula B."/>
            <person name="Husby M.E."/>
            <person name="Kamat A."/>
            <person name="Kanga B."/>
            <person name="Kashin S."/>
            <person name="Khazanovich D."/>
            <person name="Kisner P."/>
            <person name="Lance K."/>
            <person name="Lara M."/>
            <person name="Lee W."/>
            <person name="Lennon N."/>
            <person name="Letendre F."/>
            <person name="LeVine R."/>
            <person name="Lipovsky A."/>
            <person name="Liu X."/>
            <person name="Liu J."/>
            <person name="Liu S."/>
            <person name="Lokyitsang T."/>
            <person name="Lokyitsang Y."/>
            <person name="Lubonja R."/>
            <person name="Lui A."/>
            <person name="MacDonald P."/>
            <person name="Magnisalis V."/>
            <person name="Maru K."/>
            <person name="Matthews C."/>
            <person name="McCusker W."/>
            <person name="McDonough S."/>
            <person name="Mehta T."/>
            <person name="Meldrim J."/>
            <person name="Meneus L."/>
            <person name="Mihai O."/>
            <person name="Mihalev A."/>
            <person name="Mihova T."/>
            <person name="Mittelman R."/>
            <person name="Mlenga V."/>
            <person name="Montmayeur A."/>
            <person name="Mulrain L."/>
            <person name="Navidi A."/>
            <person name="Naylor J."/>
            <person name="Negash T."/>
            <person name="Nguyen T."/>
            <person name="Nguyen N."/>
            <person name="Nicol R."/>
            <person name="Norbu C."/>
            <person name="Norbu N."/>
            <person name="Novod N."/>
            <person name="O'Neill B."/>
            <person name="Osman S."/>
            <person name="Markiewicz E."/>
            <person name="Oyono O.L."/>
            <person name="Patti C."/>
            <person name="Phunkhang P."/>
            <person name="Pierre F."/>
            <person name="Priest M."/>
            <person name="Raghuraman S."/>
            <person name="Rege F."/>
            <person name="Reyes R."/>
            <person name="Rise C."/>
            <person name="Rogov P."/>
            <person name="Ross K."/>
            <person name="Ryan E."/>
            <person name="Settipalli S."/>
            <person name="Shea T."/>
            <person name="Sherpa N."/>
            <person name="Shi L."/>
            <person name="Shih D."/>
            <person name="Sparrow T."/>
            <person name="Spaulding J."/>
            <person name="Stalker J."/>
            <person name="Stange-Thomann N."/>
            <person name="Stavropoulos S."/>
            <person name="Stone C."/>
            <person name="Strader C."/>
            <person name="Tesfaye S."/>
            <person name="Thomson T."/>
            <person name="Thoulutsang Y."/>
            <person name="Thoulutsang D."/>
            <person name="Topham K."/>
            <person name="Topping I."/>
            <person name="Tsamla T."/>
            <person name="Vassiliev H."/>
            <person name="Vo A."/>
            <person name="Wangchuk T."/>
            <person name="Wangdi T."/>
            <person name="Weiand M."/>
            <person name="Wilkinson J."/>
            <person name="Wilson A."/>
            <person name="Yadav S."/>
            <person name="Young G."/>
            <person name="Yu Q."/>
            <person name="Zembek L."/>
            <person name="Zhong D."/>
            <person name="Zimmer A."/>
            <person name="Zwirko Z."/>
            <person name="Jaffe D.B."/>
            <person name="Alvarez P."/>
            <person name="Brockman W."/>
            <person name="Butler J."/>
            <person name="Chin C."/>
            <person name="Gnerre S."/>
            <person name="Grabherr M."/>
            <person name="Kleber M."/>
            <person name="Mauceli E."/>
            <person name="MacCallum I."/>
        </authorList>
    </citation>
    <scope>NUCLEOTIDE SEQUENCE [LARGE SCALE GENOMIC DNA]</scope>
    <source>
        <strain evidence="3">Tucson 15081-1352.22</strain>
    </source>
</reference>
<dbReference type="eggNOG" id="ENOG502SGHV">
    <property type="taxonomic scope" value="Eukaryota"/>
</dbReference>
<keyword evidence="3" id="KW-1185">Reference proteome</keyword>
<feature type="region of interest" description="Disordered" evidence="1">
    <location>
        <begin position="1127"/>
        <end position="1169"/>
    </location>
</feature>
<feature type="region of interest" description="Disordered" evidence="1">
    <location>
        <begin position="932"/>
        <end position="959"/>
    </location>
</feature>
<feature type="region of interest" description="Disordered" evidence="1">
    <location>
        <begin position="1586"/>
        <end position="1628"/>
    </location>
</feature>
<dbReference type="KEGG" id="dmo:Dmoj_GI23859"/>
<dbReference type="InterPro" id="IPR000048">
    <property type="entry name" value="IQ_motif_EF-hand-BS"/>
</dbReference>
<proteinExistence type="predicted"/>
<feature type="compositionally biased region" description="Polar residues" evidence="1">
    <location>
        <begin position="932"/>
        <end position="947"/>
    </location>
</feature>
<evidence type="ECO:0000256" key="1">
    <source>
        <dbReference type="SAM" id="MobiDB-lite"/>
    </source>
</evidence>
<dbReference type="Proteomes" id="UP000009192">
    <property type="component" value="Unassembled WGS sequence"/>
</dbReference>
<evidence type="ECO:0000313" key="3">
    <source>
        <dbReference type="Proteomes" id="UP000009192"/>
    </source>
</evidence>
<dbReference type="EMBL" id="CH933806">
    <property type="protein sequence ID" value="EDW13705.2"/>
    <property type="molecule type" value="Genomic_DNA"/>
</dbReference>
<feature type="region of interest" description="Disordered" evidence="1">
    <location>
        <begin position="982"/>
        <end position="1009"/>
    </location>
</feature>
<feature type="compositionally biased region" description="Polar residues" evidence="1">
    <location>
        <begin position="417"/>
        <end position="448"/>
    </location>
</feature>